<dbReference type="Proteomes" id="UP001150603">
    <property type="component" value="Unassembled WGS sequence"/>
</dbReference>
<reference evidence="1" key="1">
    <citation type="submission" date="2022-07" db="EMBL/GenBank/DDBJ databases">
        <title>Phylogenomic reconstructions and comparative analyses of Kickxellomycotina fungi.</title>
        <authorList>
            <person name="Reynolds N.K."/>
            <person name="Stajich J.E."/>
            <person name="Barry K."/>
            <person name="Grigoriev I.V."/>
            <person name="Crous P."/>
            <person name="Smith M.E."/>
        </authorList>
    </citation>
    <scope>NUCLEOTIDE SEQUENCE</scope>
    <source>
        <strain evidence="1">NRRL 5244</strain>
    </source>
</reference>
<proteinExistence type="predicted"/>
<gene>
    <name evidence="1" type="ORF">FBU59_003582</name>
</gene>
<keyword evidence="2" id="KW-1185">Reference proteome</keyword>
<accession>A0ACC1J822</accession>
<evidence type="ECO:0000313" key="1">
    <source>
        <dbReference type="EMBL" id="KAJ1941159.1"/>
    </source>
</evidence>
<evidence type="ECO:0000313" key="2">
    <source>
        <dbReference type="Proteomes" id="UP001150603"/>
    </source>
</evidence>
<organism evidence="1 2">
    <name type="scientific">Linderina macrospora</name>
    <dbReference type="NCBI Taxonomy" id="4868"/>
    <lineage>
        <taxon>Eukaryota</taxon>
        <taxon>Fungi</taxon>
        <taxon>Fungi incertae sedis</taxon>
        <taxon>Zoopagomycota</taxon>
        <taxon>Kickxellomycotina</taxon>
        <taxon>Kickxellomycetes</taxon>
        <taxon>Kickxellales</taxon>
        <taxon>Kickxellaceae</taxon>
        <taxon>Linderina</taxon>
    </lineage>
</organism>
<dbReference type="EMBL" id="JANBPW010002337">
    <property type="protein sequence ID" value="KAJ1941159.1"/>
    <property type="molecule type" value="Genomic_DNA"/>
</dbReference>
<sequence>MAQAQKSAQTVFGRLLNRETEQGIALICDIRHRIGMSDTDYTGNALTSQSILNSLEQIETPTTAASLAPIVESVRRAVDDLDAPLIAGFFDLINSQPKCFTRPIAYAASHKANLIVSNQTRFKMYDADFGNGAPALVTPIPKFVANIIAFMPSLPPSKDIRVF</sequence>
<protein>
    <submittedName>
        <fullName evidence="1">Uncharacterized protein</fullName>
    </submittedName>
</protein>
<comment type="caution">
    <text evidence="1">The sequence shown here is derived from an EMBL/GenBank/DDBJ whole genome shotgun (WGS) entry which is preliminary data.</text>
</comment>
<feature type="non-terminal residue" evidence="1">
    <location>
        <position position="163"/>
    </location>
</feature>
<name>A0ACC1J822_9FUNG</name>